<protein>
    <submittedName>
        <fullName evidence="2">EF-hand domain-containing protein</fullName>
    </submittedName>
</protein>
<evidence type="ECO:0000313" key="2">
    <source>
        <dbReference type="EMBL" id="BDU17680.1"/>
    </source>
</evidence>
<name>A0ABM8DGE1_9GAMM</name>
<keyword evidence="1" id="KW-1133">Transmembrane helix</keyword>
<dbReference type="Proteomes" id="UP001317822">
    <property type="component" value="Chromosome"/>
</dbReference>
<evidence type="ECO:0000256" key="1">
    <source>
        <dbReference type="SAM" id="Phobius"/>
    </source>
</evidence>
<reference evidence="2 3" key="1">
    <citation type="journal article" date="2023" name="Int. J. Syst. Evol. Microbiol.">
        <title>Physiological and genomic analyses of cobalamin (vitamin B12)-auxotrophy of Lysobacter auxotrophicus sp. nov., a methionine-auxotrophic chitinolytic bacterium isolated from chitin-treated soil.</title>
        <authorList>
            <person name="Saito A."/>
            <person name="Dohra H."/>
            <person name="Hamada M."/>
            <person name="Moriuchi R."/>
            <person name="Kotsuchibashi Y."/>
            <person name="Mori K."/>
        </authorList>
    </citation>
    <scope>NUCLEOTIDE SEQUENCE [LARGE SCALE GENOMIC DNA]</scope>
    <source>
        <strain evidence="2 3">5-21a</strain>
    </source>
</reference>
<sequence length="112" mass="12394">MALIDLSGRKRAPFTARRMATLGFFVTLLIVVGWLHFTGAAATRGIERKDMDWNGDGNVTMREMLQSFYAVTVTTTITTGQGGTRECRSFAFRGSEKTLRVDCRTVVQPAAE</sequence>
<organism evidence="2 3">
    <name type="scientific">Lysobacter auxotrophicus</name>
    <dbReference type="NCBI Taxonomy" id="2992573"/>
    <lineage>
        <taxon>Bacteria</taxon>
        <taxon>Pseudomonadati</taxon>
        <taxon>Pseudomonadota</taxon>
        <taxon>Gammaproteobacteria</taxon>
        <taxon>Lysobacterales</taxon>
        <taxon>Lysobacteraceae</taxon>
        <taxon>Lysobacter</taxon>
    </lineage>
</organism>
<dbReference type="EMBL" id="AP027041">
    <property type="protein sequence ID" value="BDU17680.1"/>
    <property type="molecule type" value="Genomic_DNA"/>
</dbReference>
<feature type="transmembrane region" description="Helical" evidence="1">
    <location>
        <begin position="20"/>
        <end position="42"/>
    </location>
</feature>
<keyword evidence="3" id="KW-1185">Reference proteome</keyword>
<proteinExistence type="predicted"/>
<keyword evidence="1" id="KW-0472">Membrane</keyword>
<evidence type="ECO:0000313" key="3">
    <source>
        <dbReference type="Proteomes" id="UP001317822"/>
    </source>
</evidence>
<gene>
    <name evidence="2" type="ORF">LA521A_28810</name>
</gene>
<keyword evidence="1" id="KW-0812">Transmembrane</keyword>
<dbReference type="RefSeq" id="WP_281779594.1">
    <property type="nucleotide sequence ID" value="NZ_AP027041.1"/>
</dbReference>
<accession>A0ABM8DGE1</accession>